<protein>
    <submittedName>
        <fullName evidence="1">Uncharacterized protein</fullName>
    </submittedName>
</protein>
<comment type="caution">
    <text evidence="1">The sequence shown here is derived from an EMBL/GenBank/DDBJ whole genome shotgun (WGS) entry which is preliminary data.</text>
</comment>
<name>A0A9X4LVQ6_9ACTN</name>
<proteinExistence type="predicted"/>
<accession>A0A9X4LVQ6</accession>
<dbReference type="AlphaFoldDB" id="A0A9X4LVQ6"/>
<evidence type="ECO:0000313" key="1">
    <source>
        <dbReference type="EMBL" id="MDG3013183.1"/>
    </source>
</evidence>
<dbReference type="EMBL" id="JANRHA010000001">
    <property type="protein sequence ID" value="MDG3013183.1"/>
    <property type="molecule type" value="Genomic_DNA"/>
</dbReference>
<gene>
    <name evidence="1" type="ORF">NVS88_01265</name>
</gene>
<dbReference type="Proteomes" id="UP001152755">
    <property type="component" value="Unassembled WGS sequence"/>
</dbReference>
<reference evidence="1" key="1">
    <citation type="submission" date="2022-08" db="EMBL/GenBank/DDBJ databases">
        <title>Genome analysis of Corynebacteriales strain.</title>
        <authorList>
            <person name="Lee S.D."/>
        </authorList>
    </citation>
    <scope>NUCLEOTIDE SEQUENCE</scope>
    <source>
        <strain evidence="1">D3-21</strain>
    </source>
</reference>
<keyword evidence="2" id="KW-1185">Reference proteome</keyword>
<dbReference type="RefSeq" id="WP_277829478.1">
    <property type="nucleotide sequence ID" value="NZ_JAAIVF010000001.1"/>
</dbReference>
<organism evidence="1 2">
    <name type="scientific">Speluncibacter jeojiensis</name>
    <dbReference type="NCBI Taxonomy" id="2710754"/>
    <lineage>
        <taxon>Bacteria</taxon>
        <taxon>Bacillati</taxon>
        <taxon>Actinomycetota</taxon>
        <taxon>Actinomycetes</taxon>
        <taxon>Mycobacteriales</taxon>
        <taxon>Speluncibacteraceae</taxon>
        <taxon>Speluncibacter</taxon>
    </lineage>
</organism>
<sequence>MDARRAWTLQIARDLFLSYEDGVTMGDTQLVEDELRKLGALRDPDMPFHLVAGLLSVCHYLATAAAGPEGDLPSVLRELDERVDADTR</sequence>
<evidence type="ECO:0000313" key="2">
    <source>
        <dbReference type="Proteomes" id="UP001152755"/>
    </source>
</evidence>